<evidence type="ECO:0000313" key="1">
    <source>
        <dbReference type="EMBL" id="TLS99566.1"/>
    </source>
</evidence>
<name>A0ABY2V4T9_9BACT</name>
<dbReference type="EMBL" id="VBUC01000010">
    <property type="protein sequence ID" value="TLS99566.1"/>
    <property type="molecule type" value="Genomic_DNA"/>
</dbReference>
<protein>
    <submittedName>
        <fullName evidence="1">Uncharacterized protein</fullName>
    </submittedName>
</protein>
<sequence>MDLNTFSPYVYFNEIDLSKYTVILNEIDTKFKNINSLEKYNNFVKEFNLLNKKFKNKDLIDIEENKEKQNEVIKKALHNYLFHNTKHLLFSSFAYALYKNSYDLIFDMLNINNSSKSEVIMIGHKVLPQNMDDIISMWIKENITIDDQNWKFKFGNVFSENKYYEAMLTFILILHLKITEDNYSLNFKKYSISELMFLKEKLNYLKEKIADFEIYKYKLMKQNNELDLENSQKQLLNLLNKLFSNIEAEINKKINSSEISKKCINELKDSFYHEYEESSDNIKKTLLMINKEVIKREKYIKENKKFGLKNKLPRSFFVEETNTYLGYLGRQYAESFIRGINTEIFKEILNKSENIFINELDGIIKEIGQNDVIIFSTNYSKILRNNKSFKHLWEIKDENYLITPSAYYRYENKNIPIFLFSTNFNDSKTFIINKQKFLTLIEFEPSLEKQYIKDNIYFYLQEIDADKENLILNLYTSFKIEFENDFKCFVIE</sequence>
<proteinExistence type="predicted"/>
<evidence type="ECO:0000313" key="2">
    <source>
        <dbReference type="Proteomes" id="UP000305417"/>
    </source>
</evidence>
<dbReference type="Proteomes" id="UP000305417">
    <property type="component" value="Unassembled WGS sequence"/>
</dbReference>
<keyword evidence="2" id="KW-1185">Reference proteome</keyword>
<accession>A0ABY2V4T9</accession>
<reference evidence="1 2" key="1">
    <citation type="submission" date="2019-05" db="EMBL/GenBank/DDBJ databases">
        <title>Arcobacter cibarius and Arcobacter thereius providing challenges in identification an antibiotic susceptibility and Quinolone resistance.</title>
        <authorList>
            <person name="Busch A."/>
            <person name="Hanel I."/>
            <person name="Hotzel H."/>
            <person name="Tomaso H."/>
        </authorList>
    </citation>
    <scope>NUCLEOTIDE SEQUENCE [LARGE SCALE GENOMIC DNA]</scope>
    <source>
        <strain evidence="1 2">16CS0831-2</strain>
    </source>
</reference>
<dbReference type="RefSeq" id="WP_138108754.1">
    <property type="nucleotide sequence ID" value="NZ_VBUC01000010.1"/>
</dbReference>
<comment type="caution">
    <text evidence="1">The sequence shown here is derived from an EMBL/GenBank/DDBJ whole genome shotgun (WGS) entry which is preliminary data.</text>
</comment>
<gene>
    <name evidence="1" type="ORF">FE247_05625</name>
</gene>
<organism evidence="1 2">
    <name type="scientific">Aliarcobacter cibarius</name>
    <dbReference type="NCBI Taxonomy" id="255507"/>
    <lineage>
        <taxon>Bacteria</taxon>
        <taxon>Pseudomonadati</taxon>
        <taxon>Campylobacterota</taxon>
        <taxon>Epsilonproteobacteria</taxon>
        <taxon>Campylobacterales</taxon>
        <taxon>Arcobacteraceae</taxon>
        <taxon>Aliarcobacter</taxon>
    </lineage>
</organism>